<protein>
    <recommendedName>
        <fullName evidence="2">phosphoglycerate mutase (2,3-diphosphoglycerate-dependent)</fullName>
        <ecNumber evidence="2">5.4.2.11</ecNumber>
    </recommendedName>
</protein>
<evidence type="ECO:0000313" key="8">
    <source>
        <dbReference type="EMBL" id="MBC5769703.1"/>
    </source>
</evidence>
<keyword evidence="4" id="KW-0413">Isomerase</keyword>
<feature type="site" description="Transition state stabilizer" evidence="7">
    <location>
        <position position="150"/>
    </location>
</feature>
<dbReference type="RefSeq" id="WP_187014055.1">
    <property type="nucleotide sequence ID" value="NZ_JACOQI010000003.1"/>
</dbReference>
<keyword evidence="9" id="KW-1185">Reference proteome</keyword>
<dbReference type="Pfam" id="PF00300">
    <property type="entry name" value="His_Phos_1"/>
    <property type="match status" value="1"/>
</dbReference>
<dbReference type="GO" id="GO:0004619">
    <property type="term" value="F:phosphoglycerate mutase activity"/>
    <property type="evidence" value="ECO:0007669"/>
    <property type="project" value="UniProtKB-EC"/>
</dbReference>
<gene>
    <name evidence="8" type="ORF">H8Z83_05110</name>
</gene>
<evidence type="ECO:0000256" key="2">
    <source>
        <dbReference type="ARBA" id="ARBA00012028"/>
    </source>
</evidence>
<sequence length="183" mass="20600">MLYIMRHGRTVWNMEHKLQGKTDVPLSEAGRPVVEQAAAAYRDTHIDVCYCSPLIRAVETAEIVLRGREIPIITDVRLEEMGFGICEGTTDFQDNPDNPIYQLFAAPETYRIPVEGGESLKDLYARTGAFLKEVIEPQLRQGKDILIVGHGAMNASIVCQIKDIPVKDFWSVKMKNAELVRLL</sequence>
<dbReference type="InterPro" id="IPR005952">
    <property type="entry name" value="Phosphogly_mut1"/>
</dbReference>
<keyword evidence="3" id="KW-0324">Glycolysis</keyword>
<evidence type="ECO:0000256" key="5">
    <source>
        <dbReference type="PIRSR" id="PIRSR613078-1"/>
    </source>
</evidence>
<evidence type="ECO:0000256" key="1">
    <source>
        <dbReference type="ARBA" id="ARBA00006717"/>
    </source>
</evidence>
<accession>A0A923S721</accession>
<evidence type="ECO:0000313" key="9">
    <source>
        <dbReference type="Proteomes" id="UP000620327"/>
    </source>
</evidence>
<feature type="active site" description="Proton donor/acceptor" evidence="5">
    <location>
        <position position="80"/>
    </location>
</feature>
<reference evidence="8" key="1">
    <citation type="submission" date="2020-08" db="EMBL/GenBank/DDBJ databases">
        <title>Genome public.</title>
        <authorList>
            <person name="Liu C."/>
            <person name="Sun Q."/>
        </authorList>
    </citation>
    <scope>NUCLEOTIDE SEQUENCE</scope>
    <source>
        <strain evidence="8">BX15</strain>
    </source>
</reference>
<evidence type="ECO:0000256" key="7">
    <source>
        <dbReference type="PIRSR" id="PIRSR613078-3"/>
    </source>
</evidence>
<dbReference type="GO" id="GO:0006096">
    <property type="term" value="P:glycolytic process"/>
    <property type="evidence" value="ECO:0007669"/>
    <property type="project" value="UniProtKB-KW"/>
</dbReference>
<dbReference type="EC" id="5.4.2.11" evidence="2"/>
<dbReference type="CDD" id="cd07067">
    <property type="entry name" value="HP_PGM_like"/>
    <property type="match status" value="1"/>
</dbReference>
<comment type="similarity">
    <text evidence="1">Belongs to the phosphoglycerate mutase family. BPG-dependent PGAM subfamily.</text>
</comment>
<organism evidence="8 9">
    <name type="scientific">Dysosmobacter segnis</name>
    <dbReference type="NCBI Taxonomy" id="2763042"/>
    <lineage>
        <taxon>Bacteria</taxon>
        <taxon>Bacillati</taxon>
        <taxon>Bacillota</taxon>
        <taxon>Clostridia</taxon>
        <taxon>Eubacteriales</taxon>
        <taxon>Oscillospiraceae</taxon>
        <taxon>Dysosmobacter</taxon>
    </lineage>
</organism>
<feature type="binding site" evidence="6">
    <location>
        <position position="56"/>
    </location>
    <ligand>
        <name>substrate</name>
    </ligand>
</feature>
<feature type="active site" description="Tele-phosphohistidine intermediate" evidence="5">
    <location>
        <position position="7"/>
    </location>
</feature>
<dbReference type="AlphaFoldDB" id="A0A923S721"/>
<dbReference type="EMBL" id="JACOQI010000003">
    <property type="protein sequence ID" value="MBC5769703.1"/>
    <property type="molecule type" value="Genomic_DNA"/>
</dbReference>
<evidence type="ECO:0000256" key="3">
    <source>
        <dbReference type="ARBA" id="ARBA00023152"/>
    </source>
</evidence>
<dbReference type="PIRSF" id="PIRSF000709">
    <property type="entry name" value="6PFK_2-Ptase"/>
    <property type="match status" value="1"/>
</dbReference>
<dbReference type="InterPro" id="IPR013078">
    <property type="entry name" value="His_Pase_superF_clade-1"/>
</dbReference>
<dbReference type="Proteomes" id="UP000620327">
    <property type="component" value="Unassembled WGS sequence"/>
</dbReference>
<evidence type="ECO:0000256" key="4">
    <source>
        <dbReference type="ARBA" id="ARBA00023235"/>
    </source>
</evidence>
<dbReference type="SMART" id="SM00855">
    <property type="entry name" value="PGAM"/>
    <property type="match status" value="1"/>
</dbReference>
<comment type="caution">
    <text evidence="8">The sequence shown here is derived from an EMBL/GenBank/DDBJ whole genome shotgun (WGS) entry which is preliminary data.</text>
</comment>
<evidence type="ECO:0000256" key="6">
    <source>
        <dbReference type="PIRSR" id="PIRSR613078-2"/>
    </source>
</evidence>
<name>A0A923S721_9FIRM</name>
<dbReference type="SUPFAM" id="SSF53254">
    <property type="entry name" value="Phosphoglycerate mutase-like"/>
    <property type="match status" value="1"/>
</dbReference>
<feature type="binding site" evidence="6">
    <location>
        <begin position="6"/>
        <end position="13"/>
    </location>
    <ligand>
        <name>substrate</name>
    </ligand>
</feature>
<dbReference type="Gene3D" id="3.40.50.1240">
    <property type="entry name" value="Phosphoglycerate mutase-like"/>
    <property type="match status" value="1"/>
</dbReference>
<dbReference type="PANTHER" id="PTHR11931">
    <property type="entry name" value="PHOSPHOGLYCERATE MUTASE"/>
    <property type="match status" value="1"/>
</dbReference>
<dbReference type="InterPro" id="IPR029033">
    <property type="entry name" value="His_PPase_superfam"/>
</dbReference>
<proteinExistence type="inferred from homology"/>